<accession>A0A084UDY3</accession>
<feature type="domain" description="Opine dehydrogenase" evidence="5">
    <location>
        <begin position="186"/>
        <end position="328"/>
    </location>
</feature>
<keyword evidence="8" id="KW-1185">Reference proteome</keyword>
<dbReference type="InterPro" id="IPR051729">
    <property type="entry name" value="Opine/Lysopine_DH"/>
</dbReference>
<keyword evidence="3" id="KW-0566">Pantothenate biosynthesis</keyword>
<evidence type="ECO:0000313" key="8">
    <source>
        <dbReference type="Proteomes" id="UP000053675"/>
    </source>
</evidence>
<evidence type="ECO:0000313" key="7">
    <source>
        <dbReference type="EMBL" id="KFB11169.1"/>
    </source>
</evidence>
<organism evidence="7 8">
    <name type="scientific">Nitratireductor basaltis</name>
    <dbReference type="NCBI Taxonomy" id="472175"/>
    <lineage>
        <taxon>Bacteria</taxon>
        <taxon>Pseudomonadati</taxon>
        <taxon>Pseudomonadota</taxon>
        <taxon>Alphaproteobacteria</taxon>
        <taxon>Hyphomicrobiales</taxon>
        <taxon>Phyllobacteriaceae</taxon>
        <taxon>Nitratireductor</taxon>
    </lineage>
</organism>
<dbReference type="Proteomes" id="UP000053675">
    <property type="component" value="Unassembled WGS sequence"/>
</dbReference>
<evidence type="ECO:0000256" key="2">
    <source>
        <dbReference type="ARBA" id="ARBA00019465"/>
    </source>
</evidence>
<dbReference type="Gene3D" id="3.40.50.720">
    <property type="entry name" value="NAD(P)-binding Rossmann-like Domain"/>
    <property type="match status" value="1"/>
</dbReference>
<dbReference type="GO" id="GO:0008677">
    <property type="term" value="F:2-dehydropantoate 2-reductase activity"/>
    <property type="evidence" value="ECO:0007669"/>
    <property type="project" value="UniProtKB-EC"/>
</dbReference>
<dbReference type="SUPFAM" id="SSF48179">
    <property type="entry name" value="6-phosphogluconate dehydrogenase C-terminal domain-like"/>
    <property type="match status" value="1"/>
</dbReference>
<dbReference type="SUPFAM" id="SSF51735">
    <property type="entry name" value="NAD(P)-binding Rossmann-fold domains"/>
    <property type="match status" value="1"/>
</dbReference>
<dbReference type="Pfam" id="PF02317">
    <property type="entry name" value="Octopine_DH"/>
    <property type="match status" value="1"/>
</dbReference>
<dbReference type="OrthoDB" id="6135265at2"/>
<name>A0A084UDY3_9HYPH</name>
<dbReference type="AlphaFoldDB" id="A0A084UDY3"/>
<dbReference type="EMBL" id="JMQM01000001">
    <property type="protein sequence ID" value="KFB11169.1"/>
    <property type="molecule type" value="Genomic_DNA"/>
</dbReference>
<dbReference type="PATRIC" id="fig|472175.3.peg.2203"/>
<dbReference type="InterPro" id="IPR036291">
    <property type="entry name" value="NAD(P)-bd_dom_sf"/>
</dbReference>
<comment type="caution">
    <text evidence="7">The sequence shown here is derived from an EMBL/GenBank/DDBJ whole genome shotgun (WGS) entry which is preliminary data.</text>
</comment>
<dbReference type="STRING" id="472175.EL18_02214"/>
<dbReference type="GO" id="GO:0015940">
    <property type="term" value="P:pantothenate biosynthetic process"/>
    <property type="evidence" value="ECO:0007669"/>
    <property type="project" value="UniProtKB-UniPathway"/>
</dbReference>
<dbReference type="Pfam" id="PF02558">
    <property type="entry name" value="ApbA"/>
    <property type="match status" value="1"/>
</dbReference>
<dbReference type="eggNOG" id="COG0240">
    <property type="taxonomic scope" value="Bacteria"/>
</dbReference>
<dbReference type="InterPro" id="IPR013328">
    <property type="entry name" value="6PGD_dom2"/>
</dbReference>
<dbReference type="PANTHER" id="PTHR38015">
    <property type="entry name" value="BLR6086 PROTEIN"/>
    <property type="match status" value="1"/>
</dbReference>
<dbReference type="PANTHER" id="PTHR38015:SF1">
    <property type="entry name" value="OPINE DEHYDROGENASE DOMAIN-CONTAINING PROTEIN"/>
    <property type="match status" value="1"/>
</dbReference>
<gene>
    <name evidence="7" type="ORF">EL18_02214</name>
</gene>
<dbReference type="InterPro" id="IPR008927">
    <property type="entry name" value="6-PGluconate_DH-like_C_sf"/>
</dbReference>
<sequence>MTQESKTVGIAGAGAIAFGAACLLETNGHKPVLWSPSGERTKALAEGQPLVASGALEGEFRPAVAQSAEDLAARSDVIMVALPAYGHRMVFDALAPHLREGQTVIISSHASFGALYLSKLLAQRGVSLPIIAWGTTVTTGRQPSPTQASVNTVRKKVDMSAVPLSAVEEGHALCTRLFGDRFVIRDGLLAIALSNLNPQNHLGIALGNMTRMEHGETWNQGLNTTPNVGRLLEALDRERIEIADSLGLAVRNIHQHFSLSFHVPEGPVSDQNMQMYKDGRIGNGPTTADSRYVTEDAPYGLWATVKLGELTGKEARLHRAGVDILSAMYGRDFAGENDLLKELDFNDLSLEDLQMLCERGFVRAAAAV</sequence>
<proteinExistence type="predicted"/>
<protein>
    <recommendedName>
        <fullName evidence="2">2-dehydropantoate 2-reductase</fullName>
    </recommendedName>
</protein>
<dbReference type="UniPathway" id="UPA00028">
    <property type="reaction ID" value="UER00004"/>
</dbReference>
<evidence type="ECO:0000256" key="3">
    <source>
        <dbReference type="ARBA" id="ARBA00022655"/>
    </source>
</evidence>
<evidence type="ECO:0000256" key="4">
    <source>
        <dbReference type="ARBA" id="ARBA00048793"/>
    </source>
</evidence>
<dbReference type="RefSeq" id="WP_036482792.1">
    <property type="nucleotide sequence ID" value="NZ_JMQM01000001.1"/>
</dbReference>
<dbReference type="PROSITE" id="PS51257">
    <property type="entry name" value="PROKAR_LIPOPROTEIN"/>
    <property type="match status" value="1"/>
</dbReference>
<dbReference type="InterPro" id="IPR003421">
    <property type="entry name" value="Opine_DH"/>
</dbReference>
<reference evidence="7 8" key="1">
    <citation type="submission" date="2014-05" db="EMBL/GenBank/DDBJ databases">
        <title>Draft Genome Sequence of Nitratireductor basaltis Strain UMTGB225, A Marine Bacterium Isolated from Green Barrel Tunicate.</title>
        <authorList>
            <person name="Gan H.Y."/>
        </authorList>
    </citation>
    <scope>NUCLEOTIDE SEQUENCE [LARGE SCALE GENOMIC DNA]</scope>
    <source>
        <strain evidence="7 8">UMTGB225</strain>
    </source>
</reference>
<feature type="domain" description="Ketopantoate reductase N-terminal" evidence="6">
    <location>
        <begin position="8"/>
        <end position="106"/>
    </location>
</feature>
<comment type="pathway">
    <text evidence="1">Cofactor biosynthesis; (R)-pantothenate biosynthesis; (R)-pantoate from 3-methyl-2-oxobutanoate: step 2/2.</text>
</comment>
<evidence type="ECO:0000259" key="5">
    <source>
        <dbReference type="Pfam" id="PF02317"/>
    </source>
</evidence>
<evidence type="ECO:0000256" key="1">
    <source>
        <dbReference type="ARBA" id="ARBA00004994"/>
    </source>
</evidence>
<comment type="catalytic activity">
    <reaction evidence="4">
        <text>(R)-pantoate + NADP(+) = 2-dehydropantoate + NADPH + H(+)</text>
        <dbReference type="Rhea" id="RHEA:16233"/>
        <dbReference type="ChEBI" id="CHEBI:11561"/>
        <dbReference type="ChEBI" id="CHEBI:15378"/>
        <dbReference type="ChEBI" id="CHEBI:15980"/>
        <dbReference type="ChEBI" id="CHEBI:57783"/>
        <dbReference type="ChEBI" id="CHEBI:58349"/>
        <dbReference type="EC" id="1.1.1.169"/>
    </reaction>
</comment>
<dbReference type="Gene3D" id="1.10.1040.10">
    <property type="entry name" value="N-(1-d-carboxylethyl)-l-norvaline Dehydrogenase, domain 2"/>
    <property type="match status" value="1"/>
</dbReference>
<dbReference type="InterPro" id="IPR013332">
    <property type="entry name" value="KPR_N"/>
</dbReference>
<evidence type="ECO:0000259" key="6">
    <source>
        <dbReference type="Pfam" id="PF02558"/>
    </source>
</evidence>